<name>A0AAV9UKQ6_9PEZI</name>
<feature type="coiled-coil region" evidence="1">
    <location>
        <begin position="464"/>
        <end position="491"/>
    </location>
</feature>
<sequence length="689" mass="77697">MRPTIISNAGALWLLSALPNLVMGDFEMAFDNYVYGEGRAPTYRAYDDRTCNRVPPVGVPDILVSIALRSSTQGIQTGYNTRPPPAIAFYRHLNPTGPSPHCVDDALVMVARFYDVPNTVQFFRSPLSRITHFKVIDDEQSHAWRVWDENVPRDDVRPELWDPDYPDADLDNRSGIVIWATDGNRWRSEPNNSILYRPLNYDWQARIRLPEELDSDNGSSINDLPSEGSDIQEIMAFRPDMSPQRRGGPEDEDSMGFDLRRVDSAGSADVPYDDLTEEEQVERQQEYHTGRIFQMANLQERQRQRAMEEPMDPDGLLMRARNDEIDGGNYTPIPPSQRNRTYEQLLTNGWYIDPQQELRARWQEYMTIAFLRFKEQHGLNNDVSVAELTPRQREAFVEFLRLDGTPMFFEEPYIRTLLNIYAHQQMIESFMPGPGGNAGGMIANPFLVPDGIRGGAMEAENRGIDPQRAALARLQNRRAELQRQNQLAGRGAGGGFRLNMVRNPRAMRQPAELNAARRLAGAQIALNNFENDFGARSRIRRNRDRPPANRNINADLDGWNDLADDELEAEWDLPEPGPEPADLGRIAVQLDSDDDAPAPLPRPNPLGPLAGWFQALFQPPPQQPPVGLPIRFWQPPASPSTEAENAGEEVEDPQGPIPQLERFDSSGTGSVDSDIPEVDSNDRPSPATS</sequence>
<keyword evidence="3" id="KW-0732">Signal</keyword>
<feature type="chain" id="PRO_5043575316" evidence="3">
    <location>
        <begin position="25"/>
        <end position="689"/>
    </location>
</feature>
<proteinExistence type="predicted"/>
<keyword evidence="5" id="KW-1185">Reference proteome</keyword>
<evidence type="ECO:0000313" key="5">
    <source>
        <dbReference type="Proteomes" id="UP001373714"/>
    </source>
</evidence>
<evidence type="ECO:0000256" key="3">
    <source>
        <dbReference type="SAM" id="SignalP"/>
    </source>
</evidence>
<organism evidence="4 5">
    <name type="scientific">Orbilia blumenaviensis</name>
    <dbReference type="NCBI Taxonomy" id="1796055"/>
    <lineage>
        <taxon>Eukaryota</taxon>
        <taxon>Fungi</taxon>
        <taxon>Dikarya</taxon>
        <taxon>Ascomycota</taxon>
        <taxon>Pezizomycotina</taxon>
        <taxon>Orbiliomycetes</taxon>
        <taxon>Orbiliales</taxon>
        <taxon>Orbiliaceae</taxon>
        <taxon>Orbilia</taxon>
    </lineage>
</organism>
<dbReference type="AlphaFoldDB" id="A0AAV9UKQ6"/>
<feature type="compositionally biased region" description="Pro residues" evidence="2">
    <location>
        <begin position="618"/>
        <end position="627"/>
    </location>
</feature>
<feature type="region of interest" description="Disordered" evidence="2">
    <location>
        <begin position="592"/>
        <end position="689"/>
    </location>
</feature>
<keyword evidence="1" id="KW-0175">Coiled coil</keyword>
<evidence type="ECO:0000313" key="4">
    <source>
        <dbReference type="EMBL" id="KAK6343655.1"/>
    </source>
</evidence>
<comment type="caution">
    <text evidence="4">The sequence shown here is derived from an EMBL/GenBank/DDBJ whole genome shotgun (WGS) entry which is preliminary data.</text>
</comment>
<dbReference type="Proteomes" id="UP001373714">
    <property type="component" value="Unassembled WGS sequence"/>
</dbReference>
<evidence type="ECO:0000256" key="1">
    <source>
        <dbReference type="SAM" id="Coils"/>
    </source>
</evidence>
<feature type="region of interest" description="Disordered" evidence="2">
    <location>
        <begin position="538"/>
        <end position="558"/>
    </location>
</feature>
<feature type="signal peptide" evidence="3">
    <location>
        <begin position="1"/>
        <end position="24"/>
    </location>
</feature>
<gene>
    <name evidence="4" type="ORF">TWF730_011246</name>
</gene>
<dbReference type="EMBL" id="JAVHNS010000009">
    <property type="protein sequence ID" value="KAK6343655.1"/>
    <property type="molecule type" value="Genomic_DNA"/>
</dbReference>
<accession>A0AAV9UKQ6</accession>
<protein>
    <submittedName>
        <fullName evidence="4">Uncharacterized protein</fullName>
    </submittedName>
</protein>
<reference evidence="4 5" key="1">
    <citation type="submission" date="2019-10" db="EMBL/GenBank/DDBJ databases">
        <authorList>
            <person name="Palmer J.M."/>
        </authorList>
    </citation>
    <scope>NUCLEOTIDE SEQUENCE [LARGE SCALE GENOMIC DNA]</scope>
    <source>
        <strain evidence="4 5">TWF730</strain>
    </source>
</reference>
<evidence type="ECO:0000256" key="2">
    <source>
        <dbReference type="SAM" id="MobiDB-lite"/>
    </source>
</evidence>